<sequence length="24" mass="2983">QLRVGFYPLTHTFKPNYEKRFLEV</sequence>
<reference evidence="1" key="1">
    <citation type="submission" date="2013-11" db="EMBL/GenBank/DDBJ databases">
        <title>Microbial diversity, functional groups and degradation webs in Northern and Southern Mediterranean and Red Sea marine crude oil polluted sites.</title>
        <authorList>
            <person name="Daffonchio D."/>
            <person name="Mapelli F."/>
            <person name="Ferrer M."/>
            <person name="Richter M."/>
            <person name="Cherif A."/>
            <person name="Malkawi H.I."/>
            <person name="Yakimov M.M."/>
            <person name="Abdel-Fattah Y.R."/>
            <person name="Blaghen M."/>
            <person name="Golyshin P.N."/>
            <person name="Kalogerakis N."/>
            <person name="Boon N."/>
            <person name="Magagnini M."/>
            <person name="Fava F."/>
        </authorList>
    </citation>
    <scope>NUCLEOTIDE SEQUENCE</scope>
</reference>
<dbReference type="EMBL" id="AYSL01000014">
    <property type="protein sequence ID" value="KTF08340.1"/>
    <property type="molecule type" value="Genomic_DNA"/>
</dbReference>
<evidence type="ECO:0000313" key="1">
    <source>
        <dbReference type="EMBL" id="KTF08340.1"/>
    </source>
</evidence>
<organism evidence="1">
    <name type="scientific">marine sediment metagenome</name>
    <dbReference type="NCBI Taxonomy" id="412755"/>
    <lineage>
        <taxon>unclassified sequences</taxon>
        <taxon>metagenomes</taxon>
        <taxon>ecological metagenomes</taxon>
    </lineage>
</organism>
<name>A0A1B6NY65_9ZZZZ</name>
<gene>
    <name evidence="1" type="ORF">MGSAQ_000164</name>
</gene>
<feature type="non-terminal residue" evidence="1">
    <location>
        <position position="1"/>
    </location>
</feature>
<dbReference type="AlphaFoldDB" id="A0A1B6NY65"/>
<proteinExistence type="predicted"/>
<accession>A0A1B6NY65</accession>
<protein>
    <submittedName>
        <fullName evidence="1">Uncharacterized protein</fullName>
    </submittedName>
</protein>
<comment type="caution">
    <text evidence="1">The sequence shown here is derived from an EMBL/GenBank/DDBJ whole genome shotgun (WGS) entry which is preliminary data.</text>
</comment>